<dbReference type="OrthoDB" id="9765468at2"/>
<dbReference type="InterPro" id="IPR036637">
    <property type="entry name" value="Phosphohistidine_dom_sf"/>
</dbReference>
<dbReference type="InterPro" id="IPR013815">
    <property type="entry name" value="ATP_grasp_subdomain_1"/>
</dbReference>
<dbReference type="NCBIfam" id="NF004531">
    <property type="entry name" value="PRK05878.1"/>
    <property type="match status" value="1"/>
</dbReference>
<feature type="domain" description="Pyruvate phosphate dikinase AMP/ATP-binding" evidence="2">
    <location>
        <begin position="65"/>
        <end position="244"/>
    </location>
</feature>
<dbReference type="SUPFAM" id="SSF52009">
    <property type="entry name" value="Phosphohistidine domain"/>
    <property type="match status" value="1"/>
</dbReference>
<reference evidence="3" key="1">
    <citation type="journal article" date="2014" name="Int. J. Syst. Evol. Microbiol.">
        <title>Complete genome sequence of Corynebacterium casei LMG S-19264T (=DSM 44701T), isolated from a smear-ripened cheese.</title>
        <authorList>
            <consortium name="US DOE Joint Genome Institute (JGI-PGF)"/>
            <person name="Walter F."/>
            <person name="Albersmeier A."/>
            <person name="Kalinowski J."/>
            <person name="Ruckert C."/>
        </authorList>
    </citation>
    <scope>NUCLEOTIDE SEQUENCE</scope>
    <source>
        <strain evidence="3">CGMCC 4.7679</strain>
    </source>
</reference>
<sequence length="479" mass="50254">MGTAGATRVLILDGTREPSPELVGGKAAGIARMTAAGLPVPPAFVLTTDVCREFLVHGESVLDAVSDEISRGMAHLERSTGRGFGSAESPLLVSVRSGAARSMPGMMDTALNLGTTPDVLKALSEARGREYAEDVRTRFERLFREVVPGGVVPEDPWAQLRLAVAAVFRSWLSPRAVAYRRRYGLDDAAGTAVTVQAMVFGNADAASGTGVLFTRDPATGAAEPYGEWLGRAQGEDVVSGERAPLPLGALAEALPQVHAQLMEYGRRLEEQQRDVQDIEFTVESGRLWLLQTRSAKRSPLAAVRFAVALAREGLISRGEAVARVSDEQLRAVLRPGLDPAARRAAPLLAQGLPASPGVGTGVVVTAPDEAENRAEREPVVLARHTTSPHDLHGMIAAAAIVTEVGGATSHAAVVSRELGVPCVVGCGEGALAGLAGEVVTVCGETGEVREGVVPVVAISEADDEDLRLLREWATATAEQ</sequence>
<dbReference type="Pfam" id="PF00391">
    <property type="entry name" value="PEP-utilizers"/>
    <property type="match status" value="1"/>
</dbReference>
<dbReference type="Gene3D" id="3.30.1490.20">
    <property type="entry name" value="ATP-grasp fold, A domain"/>
    <property type="match status" value="2"/>
</dbReference>
<evidence type="ECO:0000313" key="4">
    <source>
        <dbReference type="Proteomes" id="UP000658656"/>
    </source>
</evidence>
<comment type="caution">
    <text evidence="3">The sequence shown here is derived from an EMBL/GenBank/DDBJ whole genome shotgun (WGS) entry which is preliminary data.</text>
</comment>
<accession>A0A8H9IXM8</accession>
<keyword evidence="3" id="KW-0418">Kinase</keyword>
<dbReference type="PROSITE" id="PS00370">
    <property type="entry name" value="PEP_ENZYMES_PHOS_SITE"/>
    <property type="match status" value="1"/>
</dbReference>
<keyword evidence="3" id="KW-0670">Pyruvate</keyword>
<dbReference type="Gene3D" id="3.30.470.20">
    <property type="entry name" value="ATP-grasp fold, B domain"/>
    <property type="match status" value="1"/>
</dbReference>
<protein>
    <submittedName>
        <fullName evidence="3">Pyruvate, phosphate dikinase</fullName>
    </submittedName>
</protein>
<dbReference type="InterPro" id="IPR010121">
    <property type="entry name" value="Pyruvate_phosphate_dikinase"/>
</dbReference>
<dbReference type="Pfam" id="PF01326">
    <property type="entry name" value="PPDK_N"/>
    <property type="match status" value="1"/>
</dbReference>
<dbReference type="RefSeq" id="WP_145938967.1">
    <property type="nucleotide sequence ID" value="NZ_BNAV01000002.1"/>
</dbReference>
<organism evidence="3 4">
    <name type="scientific">Amycolatopsis bartoniae</name>
    <dbReference type="NCBI Taxonomy" id="941986"/>
    <lineage>
        <taxon>Bacteria</taxon>
        <taxon>Bacillati</taxon>
        <taxon>Actinomycetota</taxon>
        <taxon>Actinomycetes</taxon>
        <taxon>Pseudonocardiales</taxon>
        <taxon>Pseudonocardiaceae</taxon>
        <taxon>Amycolatopsis</taxon>
    </lineage>
</organism>
<evidence type="ECO:0000259" key="2">
    <source>
        <dbReference type="Pfam" id="PF01326"/>
    </source>
</evidence>
<reference evidence="3" key="2">
    <citation type="submission" date="2020-09" db="EMBL/GenBank/DDBJ databases">
        <authorList>
            <person name="Sun Q."/>
            <person name="Zhou Y."/>
        </authorList>
    </citation>
    <scope>NUCLEOTIDE SEQUENCE</scope>
    <source>
        <strain evidence="3">CGMCC 4.7679</strain>
    </source>
</reference>
<dbReference type="Gene3D" id="1.20.80.30">
    <property type="match status" value="1"/>
</dbReference>
<dbReference type="PANTHER" id="PTHR22931">
    <property type="entry name" value="PHOSPHOENOLPYRUVATE DIKINASE-RELATED"/>
    <property type="match status" value="1"/>
</dbReference>
<dbReference type="InterPro" id="IPR018274">
    <property type="entry name" value="PEP_util_AS"/>
</dbReference>
<dbReference type="AlphaFoldDB" id="A0A8H9IXM8"/>
<dbReference type="Gene3D" id="3.50.30.10">
    <property type="entry name" value="Phosphohistidine domain"/>
    <property type="match status" value="1"/>
</dbReference>
<feature type="domain" description="PEP-utilising enzyme mobile" evidence="1">
    <location>
        <begin position="377"/>
        <end position="446"/>
    </location>
</feature>
<dbReference type="EMBL" id="BNAV01000002">
    <property type="protein sequence ID" value="GHF43952.1"/>
    <property type="molecule type" value="Genomic_DNA"/>
</dbReference>
<dbReference type="Gene3D" id="1.10.189.10">
    <property type="entry name" value="Pyruvate Phosphate Dikinase, domain 2"/>
    <property type="match status" value="1"/>
</dbReference>
<dbReference type="SUPFAM" id="SSF56059">
    <property type="entry name" value="Glutathione synthetase ATP-binding domain-like"/>
    <property type="match status" value="1"/>
</dbReference>
<proteinExistence type="predicted"/>
<keyword evidence="4" id="KW-1185">Reference proteome</keyword>
<dbReference type="InterPro" id="IPR008279">
    <property type="entry name" value="PEP-util_enz_mobile_dom"/>
</dbReference>
<dbReference type="GO" id="GO:0005524">
    <property type="term" value="F:ATP binding"/>
    <property type="evidence" value="ECO:0007669"/>
    <property type="project" value="InterPro"/>
</dbReference>
<evidence type="ECO:0000313" key="3">
    <source>
        <dbReference type="EMBL" id="GHF43952.1"/>
    </source>
</evidence>
<evidence type="ECO:0000259" key="1">
    <source>
        <dbReference type="Pfam" id="PF00391"/>
    </source>
</evidence>
<dbReference type="PANTHER" id="PTHR22931:SF9">
    <property type="entry name" value="PYRUVATE, PHOSPHATE DIKINASE 1, CHLOROPLASTIC"/>
    <property type="match status" value="1"/>
</dbReference>
<dbReference type="Proteomes" id="UP000658656">
    <property type="component" value="Unassembled WGS sequence"/>
</dbReference>
<gene>
    <name evidence="3" type="primary">ppdK</name>
    <name evidence="3" type="ORF">GCM10017566_16010</name>
</gene>
<name>A0A8H9IXM8_9PSEU</name>
<dbReference type="InterPro" id="IPR002192">
    <property type="entry name" value="PPDK_AMP/ATP-bd"/>
</dbReference>
<keyword evidence="3" id="KW-0808">Transferase</keyword>
<dbReference type="GO" id="GO:0016301">
    <property type="term" value="F:kinase activity"/>
    <property type="evidence" value="ECO:0007669"/>
    <property type="project" value="UniProtKB-KW"/>
</dbReference>
<dbReference type="GO" id="GO:0050242">
    <property type="term" value="F:pyruvate, phosphate dikinase activity"/>
    <property type="evidence" value="ECO:0007669"/>
    <property type="project" value="InterPro"/>
</dbReference>